<comment type="caution">
    <text evidence="2">The sequence shown here is derived from an EMBL/GenBank/DDBJ whole genome shotgun (WGS) entry which is preliminary data.</text>
</comment>
<keyword evidence="3" id="KW-1185">Reference proteome</keyword>
<dbReference type="EMBL" id="JBHRVU010000004">
    <property type="protein sequence ID" value="MFC3440791.1"/>
    <property type="molecule type" value="Genomic_DNA"/>
</dbReference>
<protein>
    <submittedName>
        <fullName evidence="2">Uncharacterized protein</fullName>
    </submittedName>
</protein>
<feature type="chain" id="PRO_5046005635" evidence="1">
    <location>
        <begin position="26"/>
        <end position="277"/>
    </location>
</feature>
<dbReference type="RefSeq" id="WP_380794053.1">
    <property type="nucleotide sequence ID" value="NZ_JBHRVU010000004.1"/>
</dbReference>
<evidence type="ECO:0000256" key="1">
    <source>
        <dbReference type="SAM" id="SignalP"/>
    </source>
</evidence>
<organism evidence="2 3">
    <name type="scientific">Sphingobium rhizovicinum</name>
    <dbReference type="NCBI Taxonomy" id="432308"/>
    <lineage>
        <taxon>Bacteria</taxon>
        <taxon>Pseudomonadati</taxon>
        <taxon>Pseudomonadota</taxon>
        <taxon>Alphaproteobacteria</taxon>
        <taxon>Sphingomonadales</taxon>
        <taxon>Sphingomonadaceae</taxon>
        <taxon>Sphingobium</taxon>
    </lineage>
</organism>
<name>A0ABV7NCP6_9SPHN</name>
<sequence length="277" mass="29865">MFDASGSKQLVLLRSAILIAMVARAGTVYSRDQKDGEAYVNYMVGASDEINILAGHIQAADPGLACDVPTLAAQRMTSAQITAIVTPAGAAIPPDRPNSDGCFTYSVNFESDMPMLERRLFRLAMAALPQEQAKKFLDQIAKGDAMGAAIAAFNFSVKALDGLHSGAAVHRTGVEIVARQHDGCQAAVPATVYEAAHCMGLPTDTLFVGKHDDRGDYAPVINDASFFALMRNLRDSCRMISLGIDDDSVVDLNQARVTRIEKCNGIEYHPRSRWSTQ</sequence>
<evidence type="ECO:0000313" key="2">
    <source>
        <dbReference type="EMBL" id="MFC3440791.1"/>
    </source>
</evidence>
<accession>A0ABV7NCP6</accession>
<feature type="signal peptide" evidence="1">
    <location>
        <begin position="1"/>
        <end position="25"/>
    </location>
</feature>
<keyword evidence="1" id="KW-0732">Signal</keyword>
<evidence type="ECO:0000313" key="3">
    <source>
        <dbReference type="Proteomes" id="UP001595681"/>
    </source>
</evidence>
<dbReference type="Proteomes" id="UP001595681">
    <property type="component" value="Unassembled WGS sequence"/>
</dbReference>
<proteinExistence type="predicted"/>
<gene>
    <name evidence="2" type="ORF">ACFOKF_06180</name>
</gene>
<reference evidence="3" key="1">
    <citation type="journal article" date="2019" name="Int. J. Syst. Evol. Microbiol.">
        <title>The Global Catalogue of Microorganisms (GCM) 10K type strain sequencing project: providing services to taxonomists for standard genome sequencing and annotation.</title>
        <authorList>
            <consortium name="The Broad Institute Genomics Platform"/>
            <consortium name="The Broad Institute Genome Sequencing Center for Infectious Disease"/>
            <person name="Wu L."/>
            <person name="Ma J."/>
        </authorList>
    </citation>
    <scope>NUCLEOTIDE SEQUENCE [LARGE SCALE GENOMIC DNA]</scope>
    <source>
        <strain evidence="3">CCM 7491</strain>
    </source>
</reference>